<dbReference type="InterPro" id="IPR002347">
    <property type="entry name" value="SDR_fam"/>
</dbReference>
<dbReference type="PANTHER" id="PTHR42760">
    <property type="entry name" value="SHORT-CHAIN DEHYDROGENASES/REDUCTASES FAMILY MEMBER"/>
    <property type="match status" value="1"/>
</dbReference>
<accession>A0A0K0XGU0</accession>
<dbReference type="NCBIfam" id="NF005559">
    <property type="entry name" value="PRK07231.1"/>
    <property type="match status" value="1"/>
</dbReference>
<dbReference type="PATRIC" id="fig|134601.6.peg.5135"/>
<comment type="similarity">
    <text evidence="1">Belongs to the short-chain dehydrogenases/reductases (SDR) family.</text>
</comment>
<gene>
    <name evidence="3" type="ORF">AFA91_24840</name>
</gene>
<dbReference type="PRINTS" id="PR00081">
    <property type="entry name" value="GDHRDH"/>
</dbReference>
<evidence type="ECO:0000313" key="4">
    <source>
        <dbReference type="Proteomes" id="UP000062255"/>
    </source>
</evidence>
<dbReference type="RefSeq" id="WP_049749016.1">
    <property type="nucleotide sequence ID" value="NZ_CP012150.1"/>
</dbReference>
<organism evidence="3 4">
    <name type="scientific">Mycolicibacterium goodii</name>
    <name type="common">Mycobacterium goodii</name>
    <dbReference type="NCBI Taxonomy" id="134601"/>
    <lineage>
        <taxon>Bacteria</taxon>
        <taxon>Bacillati</taxon>
        <taxon>Actinomycetota</taxon>
        <taxon>Actinomycetes</taxon>
        <taxon>Mycobacteriales</taxon>
        <taxon>Mycobacteriaceae</taxon>
        <taxon>Mycolicibacterium</taxon>
    </lineage>
</organism>
<dbReference type="InterPro" id="IPR036291">
    <property type="entry name" value="NAD(P)-bd_dom_sf"/>
</dbReference>
<dbReference type="PRINTS" id="PR00080">
    <property type="entry name" value="SDRFAMILY"/>
</dbReference>
<name>A0A0K0XGU0_MYCGD</name>
<dbReference type="FunFam" id="3.40.50.720:FF:000084">
    <property type="entry name" value="Short-chain dehydrogenase reductase"/>
    <property type="match status" value="1"/>
</dbReference>
<keyword evidence="2" id="KW-0560">Oxidoreductase</keyword>
<proteinExistence type="inferred from homology"/>
<dbReference type="EMBL" id="CP012150">
    <property type="protein sequence ID" value="AKS36624.1"/>
    <property type="molecule type" value="Genomic_DNA"/>
</dbReference>
<sequence>MNRLDGKVAIVTGTCRGIGHAIADALAREGAITVATGRSKTDEAPGPRSAAVVYRQLDVTSEEDWDSVVAETVEQHGRIDVLVNNAGIIAYQGLHELTVAEWNRVIATNQTGTWLGMRAVIPHMVAQRGGSIINISSIWGSAAVAGAHAYHATKGAVRNMSKSAAISYAKDNVRVNSVHPGFIRTPLTDAQEPAINDYVVSQTPMGRAGTPDEIANGVVFLASDEASFVTGSELVIDGGYLAQ</sequence>
<evidence type="ECO:0000313" key="3">
    <source>
        <dbReference type="EMBL" id="AKS36624.1"/>
    </source>
</evidence>
<protein>
    <submittedName>
        <fullName evidence="3">Oxidoreductase</fullName>
    </submittedName>
</protein>
<dbReference type="OrthoDB" id="7064009at2"/>
<dbReference type="GO" id="GO:0016616">
    <property type="term" value="F:oxidoreductase activity, acting on the CH-OH group of donors, NAD or NADP as acceptor"/>
    <property type="evidence" value="ECO:0007669"/>
    <property type="project" value="TreeGrafter"/>
</dbReference>
<dbReference type="KEGG" id="mgo:AFA91_24840"/>
<reference evidence="3 4" key="1">
    <citation type="submission" date="2015-07" db="EMBL/GenBank/DDBJ databases">
        <title>Complete genome sequence of Mycobacterium goodii X7B, a facultative thermophilic biodesulfurizing bacterium.</title>
        <authorList>
            <person name="Yu B."/>
            <person name="Li F."/>
            <person name="Xu P."/>
        </authorList>
    </citation>
    <scope>NUCLEOTIDE SEQUENCE [LARGE SCALE GENOMIC DNA]</scope>
    <source>
        <strain evidence="3 4">X7B</strain>
    </source>
</reference>
<dbReference type="Gene3D" id="3.40.50.720">
    <property type="entry name" value="NAD(P)-binding Rossmann-like Domain"/>
    <property type="match status" value="1"/>
</dbReference>
<dbReference type="SUPFAM" id="SSF51735">
    <property type="entry name" value="NAD(P)-binding Rossmann-fold domains"/>
    <property type="match status" value="1"/>
</dbReference>
<dbReference type="AlphaFoldDB" id="A0A0K0XGU0"/>
<evidence type="ECO:0000256" key="1">
    <source>
        <dbReference type="ARBA" id="ARBA00006484"/>
    </source>
</evidence>
<dbReference type="Proteomes" id="UP000062255">
    <property type="component" value="Chromosome"/>
</dbReference>
<dbReference type="Pfam" id="PF13561">
    <property type="entry name" value="adh_short_C2"/>
    <property type="match status" value="1"/>
</dbReference>
<dbReference type="STRING" id="134601.AFA91_24840"/>
<evidence type="ECO:0000256" key="2">
    <source>
        <dbReference type="ARBA" id="ARBA00023002"/>
    </source>
</evidence>